<dbReference type="KEGG" id="vg:23462456"/>
<sequence>MPLTPDGGRPLCPDCENNLYFRCTSTCIIFVYCDDCSSIWLCPHATGWGDVASVQALREHFRQAGDDRPLDAIFGSSTWATRTQIMKDVIWADTINTVASIYHE</sequence>
<proteinExistence type="predicted"/>
<name>A0A0B5J1W0_9VIRU</name>
<dbReference type="GeneID" id="23462456"/>
<organism evidence="1 2">
    <name type="scientific">Pandoravirus inopinatum</name>
    <dbReference type="NCBI Taxonomy" id="1605721"/>
    <lineage>
        <taxon>Viruses</taxon>
        <taxon>Pandoravirus</taxon>
    </lineage>
</organism>
<accession>A0A0B5J1W0</accession>
<protein>
    <submittedName>
        <fullName evidence="1">Uncharacterized protein</fullName>
    </submittedName>
</protein>
<dbReference type="EMBL" id="KP136319">
    <property type="protein sequence ID" value="AJF97539.1"/>
    <property type="molecule type" value="Genomic_DNA"/>
</dbReference>
<reference evidence="1 2" key="1">
    <citation type="journal article" date="2015" name="Parasitol. Res.">
        <title>Viruses in close associations with free-living amoebae.</title>
        <authorList>
            <person name="Scheid P."/>
        </authorList>
    </citation>
    <scope>NUCLEOTIDE SEQUENCE [LARGE SCALE GENOMIC DNA]</scope>
    <source>
        <strain evidence="1">KlaHel</strain>
    </source>
</reference>
<dbReference type="Proteomes" id="UP000202511">
    <property type="component" value="Segment"/>
</dbReference>
<dbReference type="RefSeq" id="YP_009119774.1">
    <property type="nucleotide sequence ID" value="NC_026440.1"/>
</dbReference>
<evidence type="ECO:0000313" key="1">
    <source>
        <dbReference type="EMBL" id="AJF97539.1"/>
    </source>
</evidence>
<evidence type="ECO:0000313" key="2">
    <source>
        <dbReference type="Proteomes" id="UP000202511"/>
    </source>
</evidence>